<feature type="domain" description="Sulfotransferase" evidence="3">
    <location>
        <begin position="56"/>
        <end position="314"/>
    </location>
</feature>
<name>A0AAN9W571_9ORTH</name>
<evidence type="ECO:0000256" key="1">
    <source>
        <dbReference type="ARBA" id="ARBA00005771"/>
    </source>
</evidence>
<dbReference type="EMBL" id="JAZDUA010000015">
    <property type="protein sequence ID" value="KAK7873232.1"/>
    <property type="molecule type" value="Genomic_DNA"/>
</dbReference>
<dbReference type="InterPro" id="IPR000863">
    <property type="entry name" value="Sulfotransferase_dom"/>
</dbReference>
<organism evidence="4 5">
    <name type="scientific">Gryllus longicercus</name>
    <dbReference type="NCBI Taxonomy" id="2509291"/>
    <lineage>
        <taxon>Eukaryota</taxon>
        <taxon>Metazoa</taxon>
        <taxon>Ecdysozoa</taxon>
        <taxon>Arthropoda</taxon>
        <taxon>Hexapoda</taxon>
        <taxon>Insecta</taxon>
        <taxon>Pterygota</taxon>
        <taxon>Neoptera</taxon>
        <taxon>Polyneoptera</taxon>
        <taxon>Orthoptera</taxon>
        <taxon>Ensifera</taxon>
        <taxon>Gryllidea</taxon>
        <taxon>Grylloidea</taxon>
        <taxon>Gryllidae</taxon>
        <taxon>Gryllinae</taxon>
        <taxon>Gryllus</taxon>
    </lineage>
</organism>
<dbReference type="Proteomes" id="UP001378592">
    <property type="component" value="Unassembled WGS sequence"/>
</dbReference>
<reference evidence="4 5" key="1">
    <citation type="submission" date="2024-03" db="EMBL/GenBank/DDBJ databases">
        <title>The genome assembly and annotation of the cricket Gryllus longicercus Weissman &amp; Gray.</title>
        <authorList>
            <person name="Szrajer S."/>
            <person name="Gray D."/>
            <person name="Ylla G."/>
        </authorList>
    </citation>
    <scope>NUCLEOTIDE SEQUENCE [LARGE SCALE GENOMIC DNA]</scope>
    <source>
        <strain evidence="4">DAG 2021-001</strain>
        <tissue evidence="4">Whole body minus gut</tissue>
    </source>
</reference>
<sequence length="325" mass="37768">MAVPVTPLAGEKIARFAAMLGQKEQAPLARFGAVGYVLKAMYADSVQAVKNFHVRDDDVYIVTPRKCGTTWTQEMVWLLMNNLDFETAMKTNLLQRSPYLEVARLVPDDVKKEILKNVDMVENSDHLPSPRCIKSHLTKELLPVQLWTKKPKIIYVAREPKDTAVSFFYHEQLFTSFSGDRDFFFECFYEDIVAYTPLWEHMLDFWKMKDEPNILFNTYEEMKKDLPDVIRRTAKFLGKSITEEQVARLAEHLDFKQMKQNRAVNLEDTLAKIGRTRDDKGEKGFIRKGVVGEGRREMSPEMVARFDERTHRVFNEKVGGCPWKI</sequence>
<proteinExistence type="inferred from homology"/>
<comment type="similarity">
    <text evidence="1">Belongs to the sulfotransferase 1 family.</text>
</comment>
<dbReference type="AlphaFoldDB" id="A0AAN9W571"/>
<accession>A0AAN9W571</accession>
<dbReference type="GO" id="GO:0008146">
    <property type="term" value="F:sulfotransferase activity"/>
    <property type="evidence" value="ECO:0007669"/>
    <property type="project" value="InterPro"/>
</dbReference>
<comment type="caution">
    <text evidence="4">The sequence shown here is derived from an EMBL/GenBank/DDBJ whole genome shotgun (WGS) entry which is preliminary data.</text>
</comment>
<evidence type="ECO:0000259" key="3">
    <source>
        <dbReference type="Pfam" id="PF00685"/>
    </source>
</evidence>
<evidence type="ECO:0000313" key="4">
    <source>
        <dbReference type="EMBL" id="KAK7873232.1"/>
    </source>
</evidence>
<protein>
    <recommendedName>
        <fullName evidence="3">Sulfotransferase domain-containing protein</fullName>
    </recommendedName>
</protein>
<dbReference type="SUPFAM" id="SSF52540">
    <property type="entry name" value="P-loop containing nucleoside triphosphate hydrolases"/>
    <property type="match status" value="1"/>
</dbReference>
<keyword evidence="5" id="KW-1185">Reference proteome</keyword>
<dbReference type="InterPro" id="IPR027417">
    <property type="entry name" value="P-loop_NTPase"/>
</dbReference>
<keyword evidence="2" id="KW-0808">Transferase</keyword>
<dbReference type="Gene3D" id="3.40.50.300">
    <property type="entry name" value="P-loop containing nucleotide triphosphate hydrolases"/>
    <property type="match status" value="1"/>
</dbReference>
<evidence type="ECO:0000313" key="5">
    <source>
        <dbReference type="Proteomes" id="UP001378592"/>
    </source>
</evidence>
<evidence type="ECO:0000256" key="2">
    <source>
        <dbReference type="ARBA" id="ARBA00022679"/>
    </source>
</evidence>
<dbReference type="Pfam" id="PF00685">
    <property type="entry name" value="Sulfotransfer_1"/>
    <property type="match status" value="1"/>
</dbReference>
<gene>
    <name evidence="4" type="ORF">R5R35_011312</name>
</gene>
<dbReference type="PANTHER" id="PTHR11783">
    <property type="entry name" value="SULFOTRANSFERASE SULT"/>
    <property type="match status" value="1"/>
</dbReference>